<organism evidence="2">
    <name type="scientific">freshwater metagenome</name>
    <dbReference type="NCBI Taxonomy" id="449393"/>
    <lineage>
        <taxon>unclassified sequences</taxon>
        <taxon>metagenomes</taxon>
        <taxon>ecological metagenomes</taxon>
    </lineage>
</organism>
<proteinExistence type="predicted"/>
<keyword evidence="1" id="KW-1133">Transmembrane helix</keyword>
<feature type="transmembrane region" description="Helical" evidence="1">
    <location>
        <begin position="6"/>
        <end position="26"/>
    </location>
</feature>
<keyword evidence="1" id="KW-0812">Transmembrane</keyword>
<protein>
    <submittedName>
        <fullName evidence="2">Unannotated protein</fullName>
    </submittedName>
</protein>
<gene>
    <name evidence="2" type="ORF">UFOPK3773_00871</name>
</gene>
<dbReference type="EMBL" id="CAFBNF010000078">
    <property type="protein sequence ID" value="CAB4941282.1"/>
    <property type="molecule type" value="Genomic_DNA"/>
</dbReference>
<feature type="transmembrane region" description="Helical" evidence="1">
    <location>
        <begin position="89"/>
        <end position="115"/>
    </location>
</feature>
<sequence>MTWLLAWVAVPLLTLLLCVGLGLLVERVLSVRLALAVSVGTGFAALVVLTTLLTEFTATARWTTAVVSGLALAGWALGGRRLLARPRWWSGVAAVATYVVYALPVALAGVTWAGFIKLDDTPVWMAFADRLVTVGHTTENLPHSTYGQVLVSNWDQGYPVGAFGHLGVVAQLAHIDIAWVVQPLMAVIAAMLAWTLYALTDGVVRSRALRAAVSVLGASSALLFGYVMWGGFKEVILAALLAIACLAVTQGSRDQQGPWAHGVLLALPLAAIFVVFGLAGAVYIAPIAVAELVLMFRNAGARDTARAAGAFLVTFLLLSIPELRSLREQVSQLSKASLMSSEDIGNLILPVKFIQVFGIWPTGDFRVTPQPLLLTTLLVGMVAVTAIAGVGVALRARRPRLPLYVGVAILVAVYSVFGNAWLEGKALAISSPAMLLAAGVGCAWLMENRLRVVGLVLGVPIALGVAASLFFGFLGVWPAPPDRMHELAGIGESPLPKPALMLEYSTPGVRWFLRGLDAEGVNEMRWNVIPTLTGEEVRRGAYSDTDDFPLSTLASYRTLVLRTTLASSRPPSDWRLERAGTGYDVWVTDPTAPAIIRHWPLGTYNDPAAPVPCDVVREAVASAGPDGKVAFVERAPIITVDLVAGKLPPGWSADNRIGSVVATSPGQVERVFTVSADGEYRLSIAGSLYGPVTISVDGTVVATQGPSLNWSGYSTPLPPVTLRAGDHRLQVSYQRGFLPGQGESPVEFGPVQLSLQGPEVNVEYLPSGEALSLCDKRLDWIESVR</sequence>
<feature type="transmembrane region" description="Helical" evidence="1">
    <location>
        <begin position="427"/>
        <end position="445"/>
    </location>
</feature>
<feature type="transmembrane region" description="Helical" evidence="1">
    <location>
        <begin position="263"/>
        <end position="285"/>
    </location>
</feature>
<feature type="transmembrane region" description="Helical" evidence="1">
    <location>
        <begin position="452"/>
        <end position="477"/>
    </location>
</feature>
<feature type="transmembrane region" description="Helical" evidence="1">
    <location>
        <begin position="235"/>
        <end position="251"/>
    </location>
</feature>
<feature type="transmembrane region" description="Helical" evidence="1">
    <location>
        <begin position="33"/>
        <end position="53"/>
    </location>
</feature>
<reference evidence="2" key="1">
    <citation type="submission" date="2020-05" db="EMBL/GenBank/DDBJ databases">
        <authorList>
            <person name="Chiriac C."/>
            <person name="Salcher M."/>
            <person name="Ghai R."/>
            <person name="Kavagutti S V."/>
        </authorList>
    </citation>
    <scope>NUCLEOTIDE SEQUENCE</scope>
</reference>
<dbReference type="AlphaFoldDB" id="A0A6J7JGA2"/>
<evidence type="ECO:0000313" key="2">
    <source>
        <dbReference type="EMBL" id="CAB4941282.1"/>
    </source>
</evidence>
<name>A0A6J7JGA2_9ZZZZ</name>
<feature type="transmembrane region" description="Helical" evidence="1">
    <location>
        <begin position="177"/>
        <end position="199"/>
    </location>
</feature>
<feature type="transmembrane region" description="Helical" evidence="1">
    <location>
        <begin position="59"/>
        <end position="77"/>
    </location>
</feature>
<feature type="transmembrane region" description="Helical" evidence="1">
    <location>
        <begin position="211"/>
        <end position="229"/>
    </location>
</feature>
<feature type="transmembrane region" description="Helical" evidence="1">
    <location>
        <begin position="401"/>
        <end position="421"/>
    </location>
</feature>
<keyword evidence="1" id="KW-0472">Membrane</keyword>
<evidence type="ECO:0000256" key="1">
    <source>
        <dbReference type="SAM" id="Phobius"/>
    </source>
</evidence>
<accession>A0A6J7JGA2</accession>
<feature type="transmembrane region" description="Helical" evidence="1">
    <location>
        <begin position="372"/>
        <end position="394"/>
    </location>
</feature>